<dbReference type="InterPro" id="IPR029069">
    <property type="entry name" value="HotDog_dom_sf"/>
</dbReference>
<accession>G7QB95</accession>
<reference evidence="2" key="1">
    <citation type="journal article" date="2015" name="Genome Announc.">
        <title>High-Quality Draft Genome Sequence of Desulfovibrio carbinoliphilus FW-101-2B, an Organic Acid-Oxidizing Sulfate-Reducing Bacterium Isolated from Uranium(VI)-Contaminated Groundwater.</title>
        <authorList>
            <person name="Ramsay B.D."/>
            <person name="Hwang C."/>
            <person name="Woo H.L."/>
            <person name="Carroll S.L."/>
            <person name="Lucas S."/>
            <person name="Han J."/>
            <person name="Lapidus A.L."/>
            <person name="Cheng J.F."/>
            <person name="Goodwin L.A."/>
            <person name="Pitluck S."/>
            <person name="Peters L."/>
            <person name="Chertkov O."/>
            <person name="Held B."/>
            <person name="Detter J.C."/>
            <person name="Han C.S."/>
            <person name="Tapia R."/>
            <person name="Land M.L."/>
            <person name="Hauser L.J."/>
            <person name="Kyrpides N.C."/>
            <person name="Ivanova N.N."/>
            <person name="Mikhailova N."/>
            <person name="Pagani I."/>
            <person name="Woyke T."/>
            <person name="Arkin A.P."/>
            <person name="Dehal P."/>
            <person name="Chivian D."/>
            <person name="Criddle C.S."/>
            <person name="Wu W."/>
            <person name="Chakraborty R."/>
            <person name="Hazen T.C."/>
            <person name="Fields M.W."/>
        </authorList>
    </citation>
    <scope>NUCLEOTIDE SEQUENCE [LARGE SCALE GENOMIC DNA]</scope>
    <source>
        <strain evidence="2">FW-101-2B</strain>
    </source>
</reference>
<keyword evidence="2" id="KW-1185">Reference proteome</keyword>
<evidence type="ECO:0000313" key="2">
    <source>
        <dbReference type="Proteomes" id="UP000004662"/>
    </source>
</evidence>
<dbReference type="Gene3D" id="3.10.129.10">
    <property type="entry name" value="Hotdog Thioesterase"/>
    <property type="match status" value="1"/>
</dbReference>
<name>G7QB95_9BACT</name>
<dbReference type="Proteomes" id="UP000004662">
    <property type="component" value="Chromosome"/>
</dbReference>
<dbReference type="SUPFAM" id="SSF54637">
    <property type="entry name" value="Thioesterase/thiol ester dehydrase-isomerase"/>
    <property type="match status" value="1"/>
</dbReference>
<evidence type="ECO:0000313" key="1">
    <source>
        <dbReference type="EMBL" id="EHJ48837.1"/>
    </source>
</evidence>
<dbReference type="OrthoDB" id="5402427at2"/>
<dbReference type="STRING" id="694327.DFW101_2834"/>
<dbReference type="HOGENOM" id="CLU_116661_1_0_7"/>
<dbReference type="eggNOG" id="COG4706">
    <property type="taxonomic scope" value="Bacteria"/>
</dbReference>
<dbReference type="EMBL" id="CM001368">
    <property type="protein sequence ID" value="EHJ48837.1"/>
    <property type="molecule type" value="Genomic_DNA"/>
</dbReference>
<organism evidence="1 2">
    <name type="scientific">Solidesulfovibrio carbinoliphilus subsp. oakridgensis</name>
    <dbReference type="NCBI Taxonomy" id="694327"/>
    <lineage>
        <taxon>Bacteria</taxon>
        <taxon>Pseudomonadati</taxon>
        <taxon>Thermodesulfobacteriota</taxon>
        <taxon>Desulfovibrionia</taxon>
        <taxon>Desulfovibrionales</taxon>
        <taxon>Desulfovibrionaceae</taxon>
        <taxon>Solidesulfovibrio</taxon>
    </lineage>
</organism>
<sequence>MTASSSGIFPVAASLLIPHRPPMAIVESLEQADSGGALAQAQVEVGSPFVRSDGTVEPLILLEIIAQACAAYGGWLAGDAGRGKRAVFLVGVRCFEVLGKAVAGKTMEIAMTLDKAFGGFHLFRGVLRQDGHAVAQASLKAYHPEEPTTGA</sequence>
<dbReference type="Pfam" id="PF22817">
    <property type="entry name" value="ApeP-like"/>
    <property type="match status" value="1"/>
</dbReference>
<dbReference type="AlphaFoldDB" id="G7QB95"/>
<dbReference type="InterPro" id="IPR016776">
    <property type="entry name" value="ApeP-like_dehydratase"/>
</dbReference>
<dbReference type="RefSeq" id="WP_009182197.1">
    <property type="nucleotide sequence ID" value="NZ_CM001368.1"/>
</dbReference>
<protein>
    <submittedName>
        <fullName evidence="1">Beta-hydroxyacyl-(Acyl-carrier-protein) dehydratase FabA/FabZ</fullName>
    </submittedName>
</protein>
<proteinExistence type="predicted"/>
<gene>
    <name evidence="1" type="ORF">DFW101_2834</name>
</gene>